<keyword evidence="15" id="KW-1185">Reference proteome</keyword>
<dbReference type="InterPro" id="IPR058543">
    <property type="entry name" value="Beta-prop_RSE1/DDB1/CPSF1_2nd"/>
</dbReference>
<name>A0A1X7U124_AMPQE</name>
<dbReference type="KEGG" id="aqu:100635409"/>
<dbReference type="eggNOG" id="KOG1897">
    <property type="taxonomic scope" value="Eukaryota"/>
</dbReference>
<dbReference type="AlphaFoldDB" id="A0A1X7U124"/>
<dbReference type="GO" id="GO:0003677">
    <property type="term" value="F:DNA binding"/>
    <property type="evidence" value="ECO:0007669"/>
    <property type="project" value="UniProtKB-KW"/>
</dbReference>
<comment type="pathway">
    <text evidence="3">Protein modification; protein ubiquitination.</text>
</comment>
<dbReference type="EnsemblMetazoa" id="XM_003389267.3">
    <property type="protein sequence ID" value="XP_003389315.1"/>
    <property type="gene ID" value="LOC100635409"/>
</dbReference>
<evidence type="ECO:0000259" key="13">
    <source>
        <dbReference type="Pfam" id="PF23726"/>
    </source>
</evidence>
<accession>A0A1X7U124</accession>
<protein>
    <recommendedName>
        <fullName evidence="5">DNA damage-binding protein 1</fullName>
    </recommendedName>
</protein>
<evidence type="ECO:0000256" key="10">
    <source>
        <dbReference type="ARBA" id="ARBA00023242"/>
    </source>
</evidence>
<organism evidence="14">
    <name type="scientific">Amphimedon queenslandica</name>
    <name type="common">Sponge</name>
    <dbReference type="NCBI Taxonomy" id="400682"/>
    <lineage>
        <taxon>Eukaryota</taxon>
        <taxon>Metazoa</taxon>
        <taxon>Porifera</taxon>
        <taxon>Demospongiae</taxon>
        <taxon>Heteroscleromorpha</taxon>
        <taxon>Haplosclerida</taxon>
        <taxon>Niphatidae</taxon>
        <taxon>Amphimedon</taxon>
    </lineage>
</organism>
<dbReference type="OrthoDB" id="433457at2759"/>
<evidence type="ECO:0000313" key="15">
    <source>
        <dbReference type="Proteomes" id="UP000007879"/>
    </source>
</evidence>
<evidence type="ECO:0000259" key="11">
    <source>
        <dbReference type="Pfam" id="PF03178"/>
    </source>
</evidence>
<proteinExistence type="inferred from homology"/>
<evidence type="ECO:0000256" key="8">
    <source>
        <dbReference type="ARBA" id="ARBA00023125"/>
    </source>
</evidence>
<evidence type="ECO:0000256" key="7">
    <source>
        <dbReference type="ARBA" id="ARBA00022763"/>
    </source>
</evidence>
<evidence type="ECO:0000256" key="5">
    <source>
        <dbReference type="ARBA" id="ARBA00014577"/>
    </source>
</evidence>
<evidence type="ECO:0000256" key="9">
    <source>
        <dbReference type="ARBA" id="ARBA00023204"/>
    </source>
</evidence>
<evidence type="ECO:0000256" key="6">
    <source>
        <dbReference type="ARBA" id="ARBA00022490"/>
    </source>
</evidence>
<sequence length="1142" mass="124609">MSYNYIVTAHKATAVPLSVTGNFTGPDDLNLIQAKGSNLAVSLVTSEGLKPVLDVDVFGRILAIQLFRPQGERMDLLFILTARYHVAIVGYDPIANDVLTRAYGDIKERVGKPTLGKNVAMVDPSCQLIALHLYTGQLKIVPLQFDSGSPLKAFNIRLEDLYITDIQFLHGTENPTIAYISEEPSVATGRVLKTFVISQRDKELLPGPWKPNTIEGQASLLCSVPSPYNGLIVVGADSVAYFNDTSHTVDPIVIKESVISCIEPLDHSRYLLGDFRGRLLTLFLEFSEEMESGMTNIVNMKLEVLGEISIPHTLSYLDNGVVFVGSTKGDSQLVKLSSSPLENGGYIDVLESMTNIGPILDMSVVDLDKQGRDVLVCCSGLGKDGALRIVKSGIGINEAASIDLPGIKGIWSLKCAGREDELDDTVVLTFVGQTMALRLAGEEVEETELPALVTDQQTFYCSNVTGNAIIQITTKSVRLMDDKAMELICDWSPPDGRGISTAACNSSQVMVAVGCDLYYLEVKPGSPGELLLISHTTMSHEVACLDINPLSEAGTSSLCAVGLWTDISVQILNVPQFEHLFTQPLGGDIIPRSVLMVELGGACYLLCALGDGCLHYYTMDSETGQLRGGKRVVLGTKPIVLKQFKSDGVTSVFACSDHPTIIHFSNQKLLFSNVNVKEVNYICTLNSEAFQNSLALVDSSTLIFGCVDQIQMLHIETIPLGESPRCIAYQESSQTFLVGGYRTDKSGPDNTYTPSRQSVSTRTSNVSVAVVPPQLNIEEFKCPQVEMHSLILFDQTTFDVSHVYQLCPQEHILCVTSCNLTTNDEERSVYVVGTALVKPEEKESSTGRILVFAVNSGKLELLHEKLENGAVFQVLGFNGKILNSVNSGVFVNALVDGALKEECAYKNNILALYLKTKGDFILVGDILRSLKLLVYKEELGLEEIGVDHNISPCFCTAIEMIDDENYLGADGRHIFICQKNTEATSEADLLYMVQPSRMYFGDNVNVFSRGSFVMDHPGAGASSLLQGKPILFGTVHGAIGLIGTLNMDTYTLLSKLQQKMAANIKSVGNIEHEIYRSFSNEHRSKPFAGFIDGDLVEKFLELPRPQMSQIVQGIKTTDVTGTEVDVSVDDILKLIEDLSRLH</sequence>
<dbReference type="Gene3D" id="2.130.10.10">
    <property type="entry name" value="YVTN repeat-like/Quinoprotein amine dehydrogenase"/>
    <property type="match status" value="3"/>
</dbReference>
<feature type="domain" description="RSE1/DDB1/CPSF1 second beta-propeller" evidence="13">
    <location>
        <begin position="397"/>
        <end position="705"/>
    </location>
</feature>
<evidence type="ECO:0000259" key="12">
    <source>
        <dbReference type="Pfam" id="PF10433"/>
    </source>
</evidence>
<dbReference type="InterPro" id="IPR050358">
    <property type="entry name" value="RSE1/DDB1/CFT1"/>
</dbReference>
<reference evidence="15" key="1">
    <citation type="journal article" date="2010" name="Nature">
        <title>The Amphimedon queenslandica genome and the evolution of animal complexity.</title>
        <authorList>
            <person name="Srivastava M."/>
            <person name="Simakov O."/>
            <person name="Chapman J."/>
            <person name="Fahey B."/>
            <person name="Gauthier M.E."/>
            <person name="Mitros T."/>
            <person name="Richards G.S."/>
            <person name="Conaco C."/>
            <person name="Dacre M."/>
            <person name="Hellsten U."/>
            <person name="Larroux C."/>
            <person name="Putnam N.H."/>
            <person name="Stanke M."/>
            <person name="Adamska M."/>
            <person name="Darling A."/>
            <person name="Degnan S.M."/>
            <person name="Oakley T.H."/>
            <person name="Plachetzki D.C."/>
            <person name="Zhai Y."/>
            <person name="Adamski M."/>
            <person name="Calcino A."/>
            <person name="Cummins S.F."/>
            <person name="Goodstein D.M."/>
            <person name="Harris C."/>
            <person name="Jackson D.J."/>
            <person name="Leys S.P."/>
            <person name="Shu S."/>
            <person name="Woodcroft B.J."/>
            <person name="Vervoort M."/>
            <person name="Kosik K.S."/>
            <person name="Manning G."/>
            <person name="Degnan B.M."/>
            <person name="Rokhsar D.S."/>
        </authorList>
    </citation>
    <scope>NUCLEOTIDE SEQUENCE [LARGE SCALE GENOMIC DNA]</scope>
</reference>
<dbReference type="GO" id="GO:0005737">
    <property type="term" value="C:cytoplasm"/>
    <property type="evidence" value="ECO:0007669"/>
    <property type="project" value="UniProtKB-SubCell"/>
</dbReference>
<dbReference type="Pfam" id="PF03178">
    <property type="entry name" value="CPSF_A"/>
    <property type="match status" value="1"/>
</dbReference>
<dbReference type="FunFam" id="2.130.10.10:FF:000073">
    <property type="entry name" value="DNA damage-binding protein 1"/>
    <property type="match status" value="1"/>
</dbReference>
<dbReference type="EnsemblMetazoa" id="Aqu2.1.21180_001">
    <property type="protein sequence ID" value="Aqu2.1.21180_001"/>
    <property type="gene ID" value="Aqu2.1.21180"/>
</dbReference>
<evidence type="ECO:0000256" key="3">
    <source>
        <dbReference type="ARBA" id="ARBA00004906"/>
    </source>
</evidence>
<dbReference type="GO" id="GO:0005634">
    <property type="term" value="C:nucleus"/>
    <property type="evidence" value="ECO:0007669"/>
    <property type="project" value="UniProtKB-SubCell"/>
</dbReference>
<dbReference type="PANTHER" id="PTHR10644">
    <property type="entry name" value="DNA REPAIR/RNA PROCESSING CPSF FAMILY"/>
    <property type="match status" value="1"/>
</dbReference>
<dbReference type="InterPro" id="IPR004871">
    <property type="entry name" value="RSE1/DDB1/CPSF1_C"/>
</dbReference>
<dbReference type="GO" id="GO:0006281">
    <property type="term" value="P:DNA repair"/>
    <property type="evidence" value="ECO:0007669"/>
    <property type="project" value="UniProtKB-KW"/>
</dbReference>
<evidence type="ECO:0000256" key="1">
    <source>
        <dbReference type="ARBA" id="ARBA00004123"/>
    </source>
</evidence>
<dbReference type="SUPFAM" id="SSF50978">
    <property type="entry name" value="WD40 repeat-like"/>
    <property type="match status" value="1"/>
</dbReference>
<comment type="subcellular location">
    <subcellularLocation>
        <location evidence="2">Cytoplasm</location>
    </subcellularLocation>
    <subcellularLocation>
        <location evidence="1">Nucleus</location>
    </subcellularLocation>
</comment>
<dbReference type="InParanoid" id="A0A1X7U124"/>
<keyword evidence="6" id="KW-0963">Cytoplasm</keyword>
<gene>
    <name evidence="14" type="primary">100635409</name>
</gene>
<evidence type="ECO:0000256" key="2">
    <source>
        <dbReference type="ARBA" id="ARBA00004496"/>
    </source>
</evidence>
<evidence type="ECO:0000313" key="14">
    <source>
        <dbReference type="EnsemblMetazoa" id="Aqu2.1.21180_001"/>
    </source>
</evidence>
<keyword evidence="10" id="KW-0539">Nucleus</keyword>
<reference evidence="14" key="2">
    <citation type="submission" date="2017-05" db="UniProtKB">
        <authorList>
            <consortium name="EnsemblMetazoa"/>
        </authorList>
    </citation>
    <scope>IDENTIFICATION</scope>
</reference>
<feature type="domain" description="RSE1/DDB1/CPSF1 C-terminal" evidence="11">
    <location>
        <begin position="789"/>
        <end position="1100"/>
    </location>
</feature>
<dbReference type="STRING" id="400682.A0A1X7U124"/>
<keyword evidence="8" id="KW-0238">DNA-binding</keyword>
<dbReference type="Pfam" id="PF23726">
    <property type="entry name" value="Beta-prop_RSE1_2nd"/>
    <property type="match status" value="1"/>
</dbReference>
<comment type="similarity">
    <text evidence="4">Belongs to the DDB1 family.</text>
</comment>
<feature type="domain" description="RSE1/DDB1/CPSF1 first beta-propeller" evidence="12">
    <location>
        <begin position="18"/>
        <end position="347"/>
    </location>
</feature>
<dbReference type="InterPro" id="IPR015943">
    <property type="entry name" value="WD40/YVTN_repeat-like_dom_sf"/>
</dbReference>
<dbReference type="FunCoup" id="A0A1X7U124">
    <property type="interactions" value="983"/>
</dbReference>
<evidence type="ECO:0000256" key="4">
    <source>
        <dbReference type="ARBA" id="ARBA00007453"/>
    </source>
</evidence>
<dbReference type="Proteomes" id="UP000007879">
    <property type="component" value="Unassembled WGS sequence"/>
</dbReference>
<dbReference type="InterPro" id="IPR018846">
    <property type="entry name" value="Beta-prop_RSE1/DDB1/CPSF1_1st"/>
</dbReference>
<keyword evidence="9" id="KW-0234">DNA repair</keyword>
<dbReference type="Gene3D" id="1.10.150.910">
    <property type="match status" value="1"/>
</dbReference>
<dbReference type="Pfam" id="PF10433">
    <property type="entry name" value="Beta-prop_RSE1_1st"/>
    <property type="match status" value="1"/>
</dbReference>
<dbReference type="InterPro" id="IPR036322">
    <property type="entry name" value="WD40_repeat_dom_sf"/>
</dbReference>
<keyword evidence="7" id="KW-0227">DNA damage</keyword>